<dbReference type="AlphaFoldDB" id="A0A939QG97"/>
<dbReference type="PRINTS" id="PR00038">
    <property type="entry name" value="HTHLUXR"/>
</dbReference>
<dbReference type="InterPro" id="IPR036388">
    <property type="entry name" value="WH-like_DNA-bd_sf"/>
</dbReference>
<evidence type="ECO:0000259" key="3">
    <source>
        <dbReference type="PROSITE" id="PS50043"/>
    </source>
</evidence>
<evidence type="ECO:0000256" key="2">
    <source>
        <dbReference type="ARBA" id="ARBA00022840"/>
    </source>
</evidence>
<protein>
    <submittedName>
        <fullName evidence="4">AAA family ATPase</fullName>
    </submittedName>
</protein>
<name>A0A939QG97_9MICO</name>
<dbReference type="InterPro" id="IPR000792">
    <property type="entry name" value="Tscrpt_reg_LuxR_C"/>
</dbReference>
<dbReference type="CDD" id="cd06170">
    <property type="entry name" value="LuxR_C_like"/>
    <property type="match status" value="1"/>
</dbReference>
<dbReference type="PANTHER" id="PTHR16305:SF35">
    <property type="entry name" value="TRANSCRIPTIONAL ACTIVATOR DOMAIN"/>
    <property type="match status" value="1"/>
</dbReference>
<dbReference type="GO" id="GO:0005524">
    <property type="term" value="F:ATP binding"/>
    <property type="evidence" value="ECO:0007669"/>
    <property type="project" value="UniProtKB-KW"/>
</dbReference>
<evidence type="ECO:0000313" key="5">
    <source>
        <dbReference type="Proteomes" id="UP000668403"/>
    </source>
</evidence>
<dbReference type="InterPro" id="IPR027417">
    <property type="entry name" value="P-loop_NTPase"/>
</dbReference>
<gene>
    <name evidence="4" type="ORF">J4H85_11795</name>
</gene>
<dbReference type="GO" id="GO:0004016">
    <property type="term" value="F:adenylate cyclase activity"/>
    <property type="evidence" value="ECO:0007669"/>
    <property type="project" value="TreeGrafter"/>
</dbReference>
<dbReference type="RefSeq" id="WP_208239863.1">
    <property type="nucleotide sequence ID" value="NZ_BAAAQU010000002.1"/>
</dbReference>
<dbReference type="PROSITE" id="PS50043">
    <property type="entry name" value="HTH_LUXR_2"/>
    <property type="match status" value="1"/>
</dbReference>
<dbReference type="Proteomes" id="UP000668403">
    <property type="component" value="Unassembled WGS sequence"/>
</dbReference>
<dbReference type="Gene3D" id="1.10.10.10">
    <property type="entry name" value="Winged helix-like DNA-binding domain superfamily/Winged helix DNA-binding domain"/>
    <property type="match status" value="1"/>
</dbReference>
<dbReference type="GO" id="GO:0003677">
    <property type="term" value="F:DNA binding"/>
    <property type="evidence" value="ECO:0007669"/>
    <property type="project" value="InterPro"/>
</dbReference>
<evidence type="ECO:0000256" key="1">
    <source>
        <dbReference type="ARBA" id="ARBA00022741"/>
    </source>
</evidence>
<dbReference type="GO" id="GO:0005737">
    <property type="term" value="C:cytoplasm"/>
    <property type="evidence" value="ECO:0007669"/>
    <property type="project" value="TreeGrafter"/>
</dbReference>
<organism evidence="4 5">
    <name type="scientific">Leucobacter tardus</name>
    <dbReference type="NCBI Taxonomy" id="501483"/>
    <lineage>
        <taxon>Bacteria</taxon>
        <taxon>Bacillati</taxon>
        <taxon>Actinomycetota</taxon>
        <taxon>Actinomycetes</taxon>
        <taxon>Micrococcales</taxon>
        <taxon>Microbacteriaceae</taxon>
        <taxon>Leucobacter</taxon>
    </lineage>
</organism>
<keyword evidence="2" id="KW-0067">ATP-binding</keyword>
<dbReference type="Pfam" id="PF00196">
    <property type="entry name" value="GerE"/>
    <property type="match status" value="1"/>
</dbReference>
<keyword evidence="1" id="KW-0547">Nucleotide-binding</keyword>
<dbReference type="SUPFAM" id="SSF46894">
    <property type="entry name" value="C-terminal effector domain of the bipartite response regulators"/>
    <property type="match status" value="1"/>
</dbReference>
<dbReference type="SUPFAM" id="SSF48452">
    <property type="entry name" value="TPR-like"/>
    <property type="match status" value="1"/>
</dbReference>
<dbReference type="SUPFAM" id="SSF52540">
    <property type="entry name" value="P-loop containing nucleoside triphosphate hydrolases"/>
    <property type="match status" value="1"/>
</dbReference>
<sequence length="866" mass="92609">MLVGRDDDVRAVITLVEDSPAHAGQLRLIQVDGAIGAGKSALLSHLIGRLREADGDRVTDEHAPRRIFVARGDRLGSDAPLVAFRMMIEQVLGASLEQLLDTATPSVLAARCAEALGEVPVIVAVDDAQWLDAASEAFLIGLMQTPLVAPLTVLLVHRIGQGPPEVLHTARGRGALHDHLTIGGLSDEAIRTITRDIGPQQVRSVTEMAHGNPLFAHIATAAFRRHPEATRVDEVLSLVEHNHAETLATAVATDIASLGETARRTLETLAVTRETDVDTVAEVSGLDATEVRRAARELSERGLLSESSDEALHPVVRFSVYRNTDASHRARLHLRAASRAGAELFDRADHLAQIAADAAALAGGEIELGAAEADVLVAAAGVAIGSDPAAVLGWLRALPDHLRSVRSETLFARALLLAGDLDSAIARLRALVDRDASVEARALLANALRMTGHTGEARALLAAAQESVDPHLLREYIDILALVDGFVPDDLLSRLESVPIDSNRAVAAIYRTMSLLGEGRVPQARVTFQRALDWLTDADSLDVVDAIQAVTCAAWAAYMLDRFETGARIAERALALARRHARTDVFANLGAALLFCNGSLGLLDAADAVGEQAIRDAERYGTPDTIGMARAGLMVAAQGRADPELLRTRYEELIASPVPEFGWWRRAVLTTRTRVSALVGAPEPCPELLGKPRDAMAALRFSDAAVVSAALGDRDTAQSLIDEALAIAESQESYGQRGMVQVTQAEIMLSNGEALQAGNLLREARDVFERVGMRLHFGRAQAGIARADAMLAAQTEPLAALTTRERQIAELVAAGLKNGEIADRLVLSRRTPEQHVRNILKKLGLQARTDIVTLVHGGRPETARSS</sequence>
<reference evidence="4" key="1">
    <citation type="submission" date="2021-03" db="EMBL/GenBank/DDBJ databases">
        <title>Leucobacter chromiisoli sp. nov., isolated from chromium-containing soil of chemical plant.</title>
        <authorList>
            <person name="Xu Z."/>
        </authorList>
    </citation>
    <scope>NUCLEOTIDE SEQUENCE</scope>
    <source>
        <strain evidence="4">K 70/01</strain>
    </source>
</reference>
<accession>A0A939QG97</accession>
<dbReference type="EMBL" id="JAGFBF010000005">
    <property type="protein sequence ID" value="MBO2990678.1"/>
    <property type="molecule type" value="Genomic_DNA"/>
</dbReference>
<comment type="caution">
    <text evidence="4">The sequence shown here is derived from an EMBL/GenBank/DDBJ whole genome shotgun (WGS) entry which is preliminary data.</text>
</comment>
<keyword evidence="5" id="KW-1185">Reference proteome</keyword>
<dbReference type="InterPro" id="IPR041664">
    <property type="entry name" value="AAA_16"/>
</dbReference>
<dbReference type="SMART" id="SM00421">
    <property type="entry name" value="HTH_LUXR"/>
    <property type="match status" value="1"/>
</dbReference>
<dbReference type="GO" id="GO:0006355">
    <property type="term" value="P:regulation of DNA-templated transcription"/>
    <property type="evidence" value="ECO:0007669"/>
    <property type="project" value="InterPro"/>
</dbReference>
<dbReference type="InterPro" id="IPR016032">
    <property type="entry name" value="Sig_transdc_resp-reg_C-effctor"/>
</dbReference>
<dbReference type="InterPro" id="IPR011990">
    <property type="entry name" value="TPR-like_helical_dom_sf"/>
</dbReference>
<dbReference type="Gene3D" id="1.25.40.10">
    <property type="entry name" value="Tetratricopeptide repeat domain"/>
    <property type="match status" value="1"/>
</dbReference>
<proteinExistence type="predicted"/>
<evidence type="ECO:0000313" key="4">
    <source>
        <dbReference type="EMBL" id="MBO2990678.1"/>
    </source>
</evidence>
<dbReference type="Pfam" id="PF13191">
    <property type="entry name" value="AAA_16"/>
    <property type="match status" value="1"/>
</dbReference>
<dbReference type="PANTHER" id="PTHR16305">
    <property type="entry name" value="TESTICULAR SOLUBLE ADENYLYL CYCLASE"/>
    <property type="match status" value="1"/>
</dbReference>
<feature type="domain" description="HTH luxR-type" evidence="3">
    <location>
        <begin position="794"/>
        <end position="859"/>
    </location>
</feature>